<evidence type="ECO:0000259" key="7">
    <source>
        <dbReference type="Pfam" id="PF13525"/>
    </source>
</evidence>
<protein>
    <recommendedName>
        <fullName evidence="6">Outer membrane protein assembly factor BamD</fullName>
    </recommendedName>
</protein>
<dbReference type="HAMAP" id="MF_00922">
    <property type="entry name" value="OM_assembly_BamD"/>
    <property type="match status" value="1"/>
</dbReference>
<dbReference type="InterPro" id="IPR011990">
    <property type="entry name" value="TPR-like_helical_dom_sf"/>
</dbReference>
<dbReference type="Proteomes" id="UP001596456">
    <property type="component" value="Unassembled WGS sequence"/>
</dbReference>
<keyword evidence="9" id="KW-1185">Reference proteome</keyword>
<evidence type="ECO:0000256" key="3">
    <source>
        <dbReference type="ARBA" id="ARBA00023139"/>
    </source>
</evidence>
<organism evidence="8 9">
    <name type="scientific">Rhodocista pekingensis</name>
    <dbReference type="NCBI Taxonomy" id="201185"/>
    <lineage>
        <taxon>Bacteria</taxon>
        <taxon>Pseudomonadati</taxon>
        <taxon>Pseudomonadota</taxon>
        <taxon>Alphaproteobacteria</taxon>
        <taxon>Rhodospirillales</taxon>
        <taxon>Azospirillaceae</taxon>
        <taxon>Rhodocista</taxon>
    </lineage>
</organism>
<feature type="domain" description="Outer membrane lipoprotein BamD-like" evidence="7">
    <location>
        <begin position="39"/>
        <end position="234"/>
    </location>
</feature>
<proteinExistence type="inferred from homology"/>
<dbReference type="Gene3D" id="1.25.40.10">
    <property type="entry name" value="Tetratricopeptide repeat domain"/>
    <property type="match status" value="1"/>
</dbReference>
<dbReference type="PANTHER" id="PTHR37423">
    <property type="entry name" value="SOLUBLE LYTIC MUREIN TRANSGLYCOSYLASE-RELATED"/>
    <property type="match status" value="1"/>
</dbReference>
<dbReference type="RefSeq" id="WP_377359682.1">
    <property type="nucleotide sequence ID" value="NZ_JBHTCM010000012.1"/>
</dbReference>
<comment type="function">
    <text evidence="6">Part of the outer membrane protein assembly complex, which is involved in assembly and insertion of beta-barrel proteins into the outer membrane.</text>
</comment>
<dbReference type="NCBIfam" id="TIGR03302">
    <property type="entry name" value="OM_YfiO"/>
    <property type="match status" value="1"/>
</dbReference>
<keyword evidence="5 6" id="KW-0449">Lipoprotein</keyword>
<keyword evidence="3 6" id="KW-0564">Palmitate</keyword>
<evidence type="ECO:0000256" key="6">
    <source>
        <dbReference type="HAMAP-Rule" id="MF_00922"/>
    </source>
</evidence>
<dbReference type="InterPro" id="IPR039565">
    <property type="entry name" value="BamD-like"/>
</dbReference>
<accession>A0ABW2KYL1</accession>
<keyword evidence="1 6" id="KW-0732">Signal</keyword>
<sequence length="274" mass="31420">MSLSIRFARLRPRHVAASASLLLLAACAGEKEVIPYVERPVEQIYTEAANALDNENYLKAAALFDEVERQHPYSQWAVRAQLMAAYAHYEAMRYDDAITTLDRFVSLHPGNRNAAYAYYLKALCYYEQISDVRRDQSMTESALTALQDVARRFPATAYARDANLKLDLTRDHLAGKDMEVGRYYLITGQYMAAIKRFRRVVDRYQTTSHVPEALHRLTEAYLALGIVDEAQATAALLGHNYPGSEWYQRTYTLMTDSRPAAERGFFSRAWDWMF</sequence>
<evidence type="ECO:0000256" key="4">
    <source>
        <dbReference type="ARBA" id="ARBA00023237"/>
    </source>
</evidence>
<dbReference type="PANTHER" id="PTHR37423:SF1">
    <property type="entry name" value="OUTER MEMBRANE PROTEIN ASSEMBLY FACTOR BAMD"/>
    <property type="match status" value="1"/>
</dbReference>
<dbReference type="Pfam" id="PF13525">
    <property type="entry name" value="YfiO"/>
    <property type="match status" value="1"/>
</dbReference>
<comment type="subunit">
    <text evidence="6">Part of the Bam complex.</text>
</comment>
<evidence type="ECO:0000313" key="9">
    <source>
        <dbReference type="Proteomes" id="UP001596456"/>
    </source>
</evidence>
<dbReference type="PROSITE" id="PS51257">
    <property type="entry name" value="PROKAR_LIPOPROTEIN"/>
    <property type="match status" value="1"/>
</dbReference>
<keyword evidence="2 6" id="KW-0472">Membrane</keyword>
<evidence type="ECO:0000313" key="8">
    <source>
        <dbReference type="EMBL" id="MFC7334114.1"/>
    </source>
</evidence>
<dbReference type="EMBL" id="JBHTCM010000012">
    <property type="protein sequence ID" value="MFC7334114.1"/>
    <property type="molecule type" value="Genomic_DNA"/>
</dbReference>
<evidence type="ECO:0000256" key="5">
    <source>
        <dbReference type="ARBA" id="ARBA00023288"/>
    </source>
</evidence>
<dbReference type="InterPro" id="IPR017689">
    <property type="entry name" value="BamD"/>
</dbReference>
<dbReference type="SUPFAM" id="SSF48452">
    <property type="entry name" value="TPR-like"/>
    <property type="match status" value="1"/>
</dbReference>
<dbReference type="CDD" id="cd15830">
    <property type="entry name" value="BamD"/>
    <property type="match status" value="1"/>
</dbReference>
<name>A0ABW2KYL1_9PROT</name>
<comment type="subcellular location">
    <subcellularLocation>
        <location evidence="6">Cell outer membrane</location>
        <topology evidence="6">Lipid-anchor</topology>
    </subcellularLocation>
</comment>
<evidence type="ECO:0000256" key="2">
    <source>
        <dbReference type="ARBA" id="ARBA00023136"/>
    </source>
</evidence>
<evidence type="ECO:0000256" key="1">
    <source>
        <dbReference type="ARBA" id="ARBA00022729"/>
    </source>
</evidence>
<comment type="caution">
    <text evidence="8">The sequence shown here is derived from an EMBL/GenBank/DDBJ whole genome shotgun (WGS) entry which is preliminary data.</text>
</comment>
<keyword evidence="4 6" id="KW-0998">Cell outer membrane</keyword>
<comment type="similarity">
    <text evidence="6">Belongs to the BamD family.</text>
</comment>
<gene>
    <name evidence="6" type="primary">bamD</name>
    <name evidence="8" type="ORF">ACFQPS_13155</name>
</gene>
<reference evidence="9" key="1">
    <citation type="journal article" date="2019" name="Int. J. Syst. Evol. Microbiol.">
        <title>The Global Catalogue of Microorganisms (GCM) 10K type strain sequencing project: providing services to taxonomists for standard genome sequencing and annotation.</title>
        <authorList>
            <consortium name="The Broad Institute Genomics Platform"/>
            <consortium name="The Broad Institute Genome Sequencing Center for Infectious Disease"/>
            <person name="Wu L."/>
            <person name="Ma J."/>
        </authorList>
    </citation>
    <scope>NUCLEOTIDE SEQUENCE [LARGE SCALE GENOMIC DNA]</scope>
    <source>
        <strain evidence="9">CGMCC 1.16275</strain>
    </source>
</reference>